<reference evidence="3 4" key="1">
    <citation type="journal article" date="2018" name="G3 (Bethesda)">
        <title>Phylogenetic and Phylogenomic Definition of Rhizopus Species.</title>
        <authorList>
            <person name="Gryganskyi A.P."/>
            <person name="Golan J."/>
            <person name="Dolatabadi S."/>
            <person name="Mondo S."/>
            <person name="Robb S."/>
            <person name="Idnurm A."/>
            <person name="Muszewska A."/>
            <person name="Steczkiewicz K."/>
            <person name="Masonjones S."/>
            <person name="Liao H.L."/>
            <person name="Gajdeczka M.T."/>
            <person name="Anike F."/>
            <person name="Vuek A."/>
            <person name="Anishchenko I.M."/>
            <person name="Voigt K."/>
            <person name="de Hoog G.S."/>
            <person name="Smith M.E."/>
            <person name="Heitman J."/>
            <person name="Vilgalys R."/>
            <person name="Stajich J.E."/>
        </authorList>
    </citation>
    <scope>NUCLEOTIDE SEQUENCE [LARGE SCALE GENOMIC DNA]</scope>
    <source>
        <strain evidence="3 4">LSU 92-RS-03</strain>
    </source>
</reference>
<feature type="compositionally biased region" description="Polar residues" evidence="2">
    <location>
        <begin position="1"/>
        <end position="12"/>
    </location>
</feature>
<evidence type="ECO:0000256" key="2">
    <source>
        <dbReference type="SAM" id="MobiDB-lite"/>
    </source>
</evidence>
<evidence type="ECO:0000313" key="3">
    <source>
        <dbReference type="EMBL" id="RCH85050.1"/>
    </source>
</evidence>
<organism evidence="3 4">
    <name type="scientific">Rhizopus stolonifer</name>
    <name type="common">Rhizopus nigricans</name>
    <dbReference type="NCBI Taxonomy" id="4846"/>
    <lineage>
        <taxon>Eukaryota</taxon>
        <taxon>Fungi</taxon>
        <taxon>Fungi incertae sedis</taxon>
        <taxon>Mucoromycota</taxon>
        <taxon>Mucoromycotina</taxon>
        <taxon>Mucoromycetes</taxon>
        <taxon>Mucorales</taxon>
        <taxon>Mucorineae</taxon>
        <taxon>Rhizopodaceae</taxon>
        <taxon>Rhizopus</taxon>
    </lineage>
</organism>
<keyword evidence="1" id="KW-0175">Coiled coil</keyword>
<protein>
    <submittedName>
        <fullName evidence="3">Uncharacterized protein</fullName>
    </submittedName>
</protein>
<feature type="region of interest" description="Disordered" evidence="2">
    <location>
        <begin position="1"/>
        <end position="57"/>
    </location>
</feature>
<accession>A0A367J534</accession>
<evidence type="ECO:0000313" key="4">
    <source>
        <dbReference type="Proteomes" id="UP000253551"/>
    </source>
</evidence>
<feature type="compositionally biased region" description="Pro residues" evidence="2">
    <location>
        <begin position="223"/>
        <end position="238"/>
    </location>
</feature>
<dbReference type="Proteomes" id="UP000253551">
    <property type="component" value="Unassembled WGS sequence"/>
</dbReference>
<feature type="region of interest" description="Disordered" evidence="2">
    <location>
        <begin position="214"/>
        <end position="247"/>
    </location>
</feature>
<dbReference type="EMBL" id="PJQM01004273">
    <property type="protein sequence ID" value="RCH85050.1"/>
    <property type="molecule type" value="Genomic_DNA"/>
</dbReference>
<comment type="caution">
    <text evidence="3">The sequence shown here is derived from an EMBL/GenBank/DDBJ whole genome shotgun (WGS) entry which is preliminary data.</text>
</comment>
<feature type="compositionally biased region" description="Acidic residues" evidence="2">
    <location>
        <begin position="46"/>
        <end position="55"/>
    </location>
</feature>
<dbReference type="OrthoDB" id="2256928at2759"/>
<proteinExistence type="predicted"/>
<gene>
    <name evidence="3" type="ORF">CU098_003976</name>
</gene>
<sequence>MHSNTSSSQGSEDTPPRVALNRKVKSSIDENTNMTEALYFKKSQDTEEDSEDETYSYEQNMEVPSLMLDSKPEDSEAFNYSTYRHASYDGLIEQRSGRYHSLSLDDDSLSAQEALYTSAYVRSQRTRRSSSQADSILHALTPPSHALKARRFSKNNEAGVGMSRKRSLVSEYQKEFSNHSAVSPRFMTLRKLSEVTTLPSYGYPYAQEVPPVPQIPSHLTPSSSPPLVPIAPPSPPSHSPVHGPKPDEDSMHYLWSNHQRAWEEQRNEAFGLAQDLVGRIEKDLQQRLAAMESVQSESLKARVAQLEKQHEIDVAIIKSQQMDKEKIESRLKQEEVKLSETKTQNKNLKAHVARLEQANRKMAKTLEEQKKETREEGTTTWADMMESEDEAKKNVEVWAKKYRELEKTHQDFCSKLKQEKVVHQKWKAEREQEVRQLKQMESINRVQLDYLQTELKKSKPSHCACCKYPKNTQSYVAKDGYLTFTAEMNGQLSRYSVKIPQEQVKRSHLNPNAPAWKHT</sequence>
<name>A0A367J534_RHIST</name>
<dbReference type="AlphaFoldDB" id="A0A367J534"/>
<evidence type="ECO:0000256" key="1">
    <source>
        <dbReference type="SAM" id="Coils"/>
    </source>
</evidence>
<feature type="coiled-coil region" evidence="1">
    <location>
        <begin position="289"/>
        <end position="443"/>
    </location>
</feature>
<keyword evidence="4" id="KW-1185">Reference proteome</keyword>